<dbReference type="Gene3D" id="3.30.420.60">
    <property type="entry name" value="eRF1 domain 2"/>
    <property type="match status" value="1"/>
</dbReference>
<protein>
    <submittedName>
        <fullName evidence="1">Peptide chain release factor 2</fullName>
    </submittedName>
</protein>
<evidence type="ECO:0000313" key="2">
    <source>
        <dbReference type="Proteomes" id="UP000287547"/>
    </source>
</evidence>
<dbReference type="SUPFAM" id="SSF53137">
    <property type="entry name" value="Translational machinery components"/>
    <property type="match status" value="1"/>
</dbReference>
<dbReference type="InterPro" id="IPR042226">
    <property type="entry name" value="eFR1_2_sf"/>
</dbReference>
<dbReference type="InterPro" id="IPR040701">
    <property type="entry name" value="Bact_RF_family2"/>
</dbReference>
<dbReference type="EMBL" id="QHKI01000060">
    <property type="protein sequence ID" value="RSM72367.1"/>
    <property type="molecule type" value="Genomic_DNA"/>
</dbReference>
<comment type="caution">
    <text evidence="1">The sequence shown here is derived from an EMBL/GenBank/DDBJ whole genome shotgun (WGS) entry which is preliminary data.</text>
</comment>
<accession>A0A428YSU1</accession>
<dbReference type="Pfam" id="PF18844">
    <property type="entry name" value="baeRF_family2"/>
    <property type="match status" value="1"/>
</dbReference>
<gene>
    <name evidence="1" type="ORF">DMH04_42800</name>
</gene>
<evidence type="ECO:0000313" key="1">
    <source>
        <dbReference type="EMBL" id="RSM72367.1"/>
    </source>
</evidence>
<dbReference type="AlphaFoldDB" id="A0A428YSU1"/>
<reference evidence="1 2" key="1">
    <citation type="submission" date="2018-05" db="EMBL/GenBank/DDBJ databases">
        <title>Evolution of GPA BGCs.</title>
        <authorList>
            <person name="Waglechner N."/>
            <person name="Wright G.D."/>
        </authorList>
    </citation>
    <scope>NUCLEOTIDE SEQUENCE [LARGE SCALE GENOMIC DNA]</scope>
    <source>
        <strain evidence="1 2">A82846</strain>
    </source>
</reference>
<dbReference type="Proteomes" id="UP000287547">
    <property type="component" value="Unassembled WGS sequence"/>
</dbReference>
<sequence>MITMRLKDLTDQIGQSGQFASIYFDSSHDTADAAQQIELRWRAVVDQLEGAGLAQQTLTALDNAVTESPPSRGRAGRALVAAGSTVLIDEQLPEPPPGRIARVSPLPYLLPLIEHDAQQVPHVIAVVDRTGADLRAVEQHGMDQESVQGTEHQVHKVRGGGWSHWSIQNRVEEKARQNVDEVAREVSRLVDAVDAQVLVLAGEVQARKALHDAIAPRAREIAVEASTGNRAEGGDFEAFEQEVRRILDAHVEKQRQAVLDRFHAEVSRDNLAAQGLDATLSALNAANVEYLLVNAQVLADRTLCSGAQPTPLATTEQPLRSAGEETVQTVRADEALPIAALATGAKVVTSDEALPDGVGVLLRHT</sequence>
<organism evidence="1 2">
    <name type="scientific">Kibdelosporangium aridum</name>
    <dbReference type="NCBI Taxonomy" id="2030"/>
    <lineage>
        <taxon>Bacteria</taxon>
        <taxon>Bacillati</taxon>
        <taxon>Actinomycetota</taxon>
        <taxon>Actinomycetes</taxon>
        <taxon>Pseudonocardiales</taxon>
        <taxon>Pseudonocardiaceae</taxon>
        <taxon>Kibdelosporangium</taxon>
    </lineage>
</organism>
<proteinExistence type="predicted"/>
<name>A0A428YSU1_KIBAR</name>